<gene>
    <name evidence="1" type="ORF">D9V32_08745</name>
</gene>
<comment type="caution">
    <text evidence="1">The sequence shown here is derived from an EMBL/GenBank/DDBJ whole genome shotgun (WGS) entry which is preliminary data.</text>
</comment>
<dbReference type="EMBL" id="RCUX01000006">
    <property type="protein sequence ID" value="RLP75554.1"/>
    <property type="molecule type" value="Genomic_DNA"/>
</dbReference>
<sequence length="234" mass="27113">MAPNLDRLIYVDDSGRPQSGLVVYGWIEFSPDRWASILKSWLDMRKKLWREFSIPVTQELHTTAYVNGRGRIARKVPDRHMQNGVPYWKDFGRAVAVECLKTLRSAEGLRVGAVWRQGTPEDFFRTKHETYAALVSRFERRLRESDSLGLVIMDGDGSDSSYRSTHRRLKLTERRVIEDAIHLDSRSSQLVQIADLVAWCANAHIDRHDANEFAWEWYSTHLAERDTARGPQEI</sequence>
<dbReference type="OrthoDB" id="4763494at2"/>
<proteinExistence type="predicted"/>
<dbReference type="AlphaFoldDB" id="A0A3L7A619"/>
<dbReference type="Proteomes" id="UP000272503">
    <property type="component" value="Unassembled WGS sequence"/>
</dbReference>
<reference evidence="1 2" key="1">
    <citation type="submission" date="2018-10" db="EMBL/GenBank/DDBJ databases">
        <authorList>
            <person name="Li J."/>
        </authorList>
    </citation>
    <scope>NUCLEOTIDE SEQUENCE [LARGE SCALE GENOMIC DNA]</scope>
    <source>
        <strain evidence="1 2">IF 016277</strain>
    </source>
</reference>
<dbReference type="RefSeq" id="WP_121648525.1">
    <property type="nucleotide sequence ID" value="NZ_RCUX01000006.1"/>
</dbReference>
<organism evidence="1 2">
    <name type="scientific">Mycetocola tolaasinivorans</name>
    <dbReference type="NCBI Taxonomy" id="76635"/>
    <lineage>
        <taxon>Bacteria</taxon>
        <taxon>Bacillati</taxon>
        <taxon>Actinomycetota</taxon>
        <taxon>Actinomycetes</taxon>
        <taxon>Micrococcales</taxon>
        <taxon>Microbacteriaceae</taxon>
        <taxon>Mycetocola</taxon>
    </lineage>
</organism>
<dbReference type="InterPro" id="IPR024524">
    <property type="entry name" value="DUF3800"/>
</dbReference>
<evidence type="ECO:0000313" key="2">
    <source>
        <dbReference type="Proteomes" id="UP000272503"/>
    </source>
</evidence>
<dbReference type="Pfam" id="PF12686">
    <property type="entry name" value="DUF3800"/>
    <property type="match status" value="1"/>
</dbReference>
<accession>A0A3L7A619</accession>
<name>A0A3L7A619_9MICO</name>
<evidence type="ECO:0000313" key="1">
    <source>
        <dbReference type="EMBL" id="RLP75554.1"/>
    </source>
</evidence>
<protein>
    <submittedName>
        <fullName evidence="1">DUF3800 domain-containing protein</fullName>
    </submittedName>
</protein>
<keyword evidence="2" id="KW-1185">Reference proteome</keyword>